<name>A0A0B7K797_BIOOC</name>
<keyword evidence="1" id="KW-0560">Oxidoreductase</keyword>
<accession>A0A0B7K797</accession>
<dbReference type="AlphaFoldDB" id="A0A0B7K797"/>
<evidence type="ECO:0000256" key="1">
    <source>
        <dbReference type="ARBA" id="ARBA00023002"/>
    </source>
</evidence>
<dbReference type="Pfam" id="PF00171">
    <property type="entry name" value="Aldedh"/>
    <property type="match status" value="1"/>
</dbReference>
<dbReference type="InterPro" id="IPR016162">
    <property type="entry name" value="Ald_DH_N"/>
</dbReference>
<gene>
    <name evidence="3" type="ORF">BN869_000006863_1</name>
</gene>
<dbReference type="Gene3D" id="3.40.605.10">
    <property type="entry name" value="Aldehyde Dehydrogenase, Chain A, domain 1"/>
    <property type="match status" value="1"/>
</dbReference>
<evidence type="ECO:0000313" key="3">
    <source>
        <dbReference type="EMBL" id="CEO50805.1"/>
    </source>
</evidence>
<dbReference type="InterPro" id="IPR016161">
    <property type="entry name" value="Ald_DH/histidinol_DH"/>
</dbReference>
<feature type="domain" description="Aldehyde dehydrogenase" evidence="2">
    <location>
        <begin position="54"/>
        <end position="472"/>
    </location>
</feature>
<dbReference type="InterPro" id="IPR016163">
    <property type="entry name" value="Ald_DH_C"/>
</dbReference>
<sequence>MASNNGAHSNGADATLIPPKGAFIPLLINGADIKHSDTSRHWTLDTGDNNAGPSATFQGADAATALQAIEGSQKAFETWSQTRVGERRTLFQKLVEGIRNNKEAIGQMIKEEIHCDDHWITIQLVVGVSVIEEAAAAMSSEAAAGQILHSMVPGAYPLVIQEPYGVILGMAPWNAPLILGLRSIVGALAAGNTVIFRGSELSPRTHRFIANLIRWAGFPPGVCNFLLHRPEDAVEVFETCISHPSVKKANFTGSTAVGRSIAVTAAKYLKPVLLELGGKNISIVLEDADIEKAAEESWDHAMMNNGQVCMATDTILVHDAIIKDFTAAIRKHLDKPSSLNYRVITDKARQRIIQTLEEITAAGAKVTTTTSEHPAIPAALIEDVPADSKHHRTEFFGPLLAVQPISSEDDAVRLVHATDHGLSCSIFSKDTLRAVNLGRRLDVGAVHINAGSVHDEGNFPHGGTMNSGYGRRPYGVLPRLVSLKLKFELHQQVQLR</sequence>
<protein>
    <recommendedName>
        <fullName evidence="2">Aldehyde dehydrogenase domain-containing protein</fullName>
    </recommendedName>
</protein>
<reference evidence="3" key="1">
    <citation type="submission" date="2015-01" db="EMBL/GenBank/DDBJ databases">
        <authorList>
            <person name="Durling Mikael"/>
        </authorList>
    </citation>
    <scope>NUCLEOTIDE SEQUENCE</scope>
</reference>
<dbReference type="SUPFAM" id="SSF53720">
    <property type="entry name" value="ALDH-like"/>
    <property type="match status" value="1"/>
</dbReference>
<dbReference type="Gene3D" id="3.40.309.10">
    <property type="entry name" value="Aldehyde Dehydrogenase, Chain A, domain 2"/>
    <property type="match status" value="1"/>
</dbReference>
<dbReference type="GO" id="GO:0004777">
    <property type="term" value="F:succinate-semialdehyde dehydrogenase (NAD+) activity"/>
    <property type="evidence" value="ECO:0007669"/>
    <property type="project" value="TreeGrafter"/>
</dbReference>
<dbReference type="EMBL" id="CDPU01000020">
    <property type="protein sequence ID" value="CEO50805.1"/>
    <property type="molecule type" value="Genomic_DNA"/>
</dbReference>
<dbReference type="PANTHER" id="PTHR43353">
    <property type="entry name" value="SUCCINATE-SEMIALDEHYDE DEHYDROGENASE, MITOCHONDRIAL"/>
    <property type="match status" value="1"/>
</dbReference>
<dbReference type="InterPro" id="IPR050740">
    <property type="entry name" value="Aldehyde_DH_Superfamily"/>
</dbReference>
<dbReference type="GO" id="GO:0009450">
    <property type="term" value="P:gamma-aminobutyric acid catabolic process"/>
    <property type="evidence" value="ECO:0007669"/>
    <property type="project" value="TreeGrafter"/>
</dbReference>
<proteinExistence type="predicted"/>
<organism evidence="3">
    <name type="scientific">Bionectria ochroleuca</name>
    <name type="common">Gliocladium roseum</name>
    <dbReference type="NCBI Taxonomy" id="29856"/>
    <lineage>
        <taxon>Eukaryota</taxon>
        <taxon>Fungi</taxon>
        <taxon>Dikarya</taxon>
        <taxon>Ascomycota</taxon>
        <taxon>Pezizomycotina</taxon>
        <taxon>Sordariomycetes</taxon>
        <taxon>Hypocreomycetidae</taxon>
        <taxon>Hypocreales</taxon>
        <taxon>Bionectriaceae</taxon>
        <taxon>Clonostachys</taxon>
    </lineage>
</organism>
<dbReference type="InterPro" id="IPR015590">
    <property type="entry name" value="Aldehyde_DH_dom"/>
</dbReference>
<dbReference type="PANTHER" id="PTHR43353:SF6">
    <property type="entry name" value="CYTOPLASMIC ALDEHYDE DEHYDROGENASE (EUROFUNG)"/>
    <property type="match status" value="1"/>
</dbReference>
<evidence type="ECO:0000259" key="2">
    <source>
        <dbReference type="Pfam" id="PF00171"/>
    </source>
</evidence>